<accession>A0A822YFI9</accession>
<reference evidence="1 2" key="1">
    <citation type="journal article" date="2020" name="Mol. Biol. Evol.">
        <title>Distinct Expression and Methylation Patterns for Genes with Different Fates following a Single Whole-Genome Duplication in Flowering Plants.</title>
        <authorList>
            <person name="Shi T."/>
            <person name="Rahmani R.S."/>
            <person name="Gugger P.F."/>
            <person name="Wang M."/>
            <person name="Li H."/>
            <person name="Zhang Y."/>
            <person name="Li Z."/>
            <person name="Wang Q."/>
            <person name="Van de Peer Y."/>
            <person name="Marchal K."/>
            <person name="Chen J."/>
        </authorList>
    </citation>
    <scope>NUCLEOTIDE SEQUENCE [LARGE SCALE GENOMIC DNA]</scope>
    <source>
        <tissue evidence="1">Leaf</tissue>
    </source>
</reference>
<proteinExistence type="predicted"/>
<name>A0A822YFI9_NELNU</name>
<evidence type="ECO:0000313" key="2">
    <source>
        <dbReference type="Proteomes" id="UP000607653"/>
    </source>
</evidence>
<sequence length="37" mass="4071">MKDPAGAKPTTKVLLELCVAECNVNVVVEAEQLQWRS</sequence>
<gene>
    <name evidence="1" type="ORF">HUJ06_010108</name>
</gene>
<comment type="caution">
    <text evidence="1">The sequence shown here is derived from an EMBL/GenBank/DDBJ whole genome shotgun (WGS) entry which is preliminary data.</text>
</comment>
<evidence type="ECO:0000313" key="1">
    <source>
        <dbReference type="EMBL" id="DAD31257.1"/>
    </source>
</evidence>
<dbReference type="EMBL" id="DUZY01000003">
    <property type="protein sequence ID" value="DAD31257.1"/>
    <property type="molecule type" value="Genomic_DNA"/>
</dbReference>
<dbReference type="AlphaFoldDB" id="A0A822YFI9"/>
<organism evidence="1 2">
    <name type="scientific">Nelumbo nucifera</name>
    <name type="common">Sacred lotus</name>
    <dbReference type="NCBI Taxonomy" id="4432"/>
    <lineage>
        <taxon>Eukaryota</taxon>
        <taxon>Viridiplantae</taxon>
        <taxon>Streptophyta</taxon>
        <taxon>Embryophyta</taxon>
        <taxon>Tracheophyta</taxon>
        <taxon>Spermatophyta</taxon>
        <taxon>Magnoliopsida</taxon>
        <taxon>Proteales</taxon>
        <taxon>Nelumbonaceae</taxon>
        <taxon>Nelumbo</taxon>
    </lineage>
</organism>
<keyword evidence="2" id="KW-1185">Reference proteome</keyword>
<dbReference type="Proteomes" id="UP000607653">
    <property type="component" value="Unassembled WGS sequence"/>
</dbReference>
<protein>
    <submittedName>
        <fullName evidence="1">Uncharacterized protein</fullName>
    </submittedName>
</protein>